<dbReference type="SUPFAM" id="SSF75304">
    <property type="entry name" value="Amidase signature (AS) enzymes"/>
    <property type="match status" value="1"/>
</dbReference>
<evidence type="ECO:0000256" key="1">
    <source>
        <dbReference type="ARBA" id="ARBA00009199"/>
    </source>
</evidence>
<comment type="caution">
    <text evidence="3">The sequence shown here is derived from an EMBL/GenBank/DDBJ whole genome shotgun (WGS) entry which is preliminary data.</text>
</comment>
<dbReference type="PANTHER" id="PTHR11895:SF7">
    <property type="entry name" value="GLUTAMYL-TRNA(GLN) AMIDOTRANSFERASE SUBUNIT A, MITOCHONDRIAL"/>
    <property type="match status" value="1"/>
</dbReference>
<dbReference type="AlphaFoldDB" id="A0A934NBR3"/>
<comment type="similarity">
    <text evidence="1">Belongs to the amidase family.</text>
</comment>
<dbReference type="EMBL" id="JAEKNQ010000022">
    <property type="protein sequence ID" value="MBJ7602706.1"/>
    <property type="molecule type" value="Genomic_DNA"/>
</dbReference>
<accession>A0A934NBR3</accession>
<dbReference type="Pfam" id="PF01425">
    <property type="entry name" value="Amidase"/>
    <property type="match status" value="1"/>
</dbReference>
<protein>
    <submittedName>
        <fullName evidence="3">Amidase family protein</fullName>
    </submittedName>
</protein>
<dbReference type="NCBIfam" id="NF005687">
    <property type="entry name" value="PRK07487.1"/>
    <property type="match status" value="1"/>
</dbReference>
<dbReference type="Gene3D" id="3.90.1300.10">
    <property type="entry name" value="Amidase signature (AS) domain"/>
    <property type="match status" value="1"/>
</dbReference>
<reference evidence="3 4" key="1">
    <citation type="submission" date="2020-10" db="EMBL/GenBank/DDBJ databases">
        <title>Ca. Dormibacterota MAGs.</title>
        <authorList>
            <person name="Montgomery K."/>
        </authorList>
    </citation>
    <scope>NUCLEOTIDE SEQUENCE [LARGE SCALE GENOMIC DNA]</scope>
    <source>
        <strain evidence="3">SC8811_S16_3</strain>
    </source>
</reference>
<dbReference type="GO" id="GO:0003824">
    <property type="term" value="F:catalytic activity"/>
    <property type="evidence" value="ECO:0007669"/>
    <property type="project" value="InterPro"/>
</dbReference>
<name>A0A934NBR3_9BACT</name>
<evidence type="ECO:0000313" key="3">
    <source>
        <dbReference type="EMBL" id="MBJ7602706.1"/>
    </source>
</evidence>
<dbReference type="InterPro" id="IPR000120">
    <property type="entry name" value="Amidase"/>
</dbReference>
<dbReference type="RefSeq" id="WP_338177502.1">
    <property type="nucleotide sequence ID" value="NZ_JAEKNQ010000022.1"/>
</dbReference>
<dbReference type="InterPro" id="IPR036928">
    <property type="entry name" value="AS_sf"/>
</dbReference>
<dbReference type="InterPro" id="IPR023631">
    <property type="entry name" value="Amidase_dom"/>
</dbReference>
<gene>
    <name evidence="3" type="ORF">JF888_05865</name>
</gene>
<dbReference type="Proteomes" id="UP000620075">
    <property type="component" value="Unassembled WGS sequence"/>
</dbReference>
<dbReference type="PROSITE" id="PS00571">
    <property type="entry name" value="AMIDASES"/>
    <property type="match status" value="1"/>
</dbReference>
<organism evidence="3 4">
    <name type="scientific">Candidatus Dormiibacter inghamiae</name>
    <dbReference type="NCBI Taxonomy" id="3127013"/>
    <lineage>
        <taxon>Bacteria</taxon>
        <taxon>Bacillati</taxon>
        <taxon>Candidatus Dormiibacterota</taxon>
        <taxon>Candidatus Dormibacteria</taxon>
        <taxon>Candidatus Dormibacterales</taxon>
        <taxon>Candidatus Dormibacteraceae</taxon>
        <taxon>Candidatus Dormiibacter</taxon>
    </lineage>
</organism>
<dbReference type="InterPro" id="IPR020556">
    <property type="entry name" value="Amidase_CS"/>
</dbReference>
<evidence type="ECO:0000313" key="4">
    <source>
        <dbReference type="Proteomes" id="UP000620075"/>
    </source>
</evidence>
<evidence type="ECO:0000259" key="2">
    <source>
        <dbReference type="Pfam" id="PF01425"/>
    </source>
</evidence>
<dbReference type="PANTHER" id="PTHR11895">
    <property type="entry name" value="TRANSAMIDASE"/>
    <property type="match status" value="1"/>
</dbReference>
<feature type="domain" description="Amidase" evidence="2">
    <location>
        <begin position="26"/>
        <end position="449"/>
    </location>
</feature>
<sequence length="470" mass="49456">MAEELWRWDAVRVARAVRTRAVSSREVVESCLRRLDAVNPALNAVTVVLGEEALAAADSADRAVARGEALGTLHGVPVTIKENVDVAGQATPNGIEAYARLIAPDDSPQVAAWKAAGAIIIGRTNTPAFSLRWDTDNALRGRTCNPWSPAHTPGGSSGGAAASVATGITPLAHGNDYGGSIRYPAYCCGLVGIRPSLGRVPAYNPSAAAERPITGQIMSVQGPLARRVQDVRAGLAAMVRADPRDPWWVPAPLEGPPPRRPIRVAVTADPARLGVNPVVADAVRRAAGWLADAGYAVEEIEPPAVDRVAELWELLVMADTRVMTGPDIEAKGDEGIRRAVGFMLGNRPELDLAGYIRGLAERAGHLRAWSLFSAEHPLVLGPVSTEPPFAVGFDTGEASGMARTLRAQRLLIAVNLLGLPAVAVPTGQAGDLPLGVQIIGPRFREDLCLDAAEVIEARAPSLTPIDPRPG</sequence>
<proteinExistence type="inferred from homology"/>